<dbReference type="InterPro" id="IPR012327">
    <property type="entry name" value="MeTrfase_D12"/>
</dbReference>
<evidence type="ECO:0000313" key="7">
    <source>
        <dbReference type="EMBL" id="SPF67130.1"/>
    </source>
</evidence>
<dbReference type="EMBL" id="OMOH01000001">
    <property type="protein sequence ID" value="SPF67130.1"/>
    <property type="molecule type" value="Genomic_DNA"/>
</dbReference>
<dbReference type="Gene3D" id="3.40.50.150">
    <property type="entry name" value="Vaccinia Virus protein VP39"/>
    <property type="match status" value="1"/>
</dbReference>
<gene>
    <name evidence="7" type="ORF">PROPJV5_0140</name>
</gene>
<sequence length="292" mass="33154">MSHPFLSPLRYPGGKARVAPYLASLMRTQSPRPTIYAEPFAGGAGAALRLLVDEQVRAVRINDLAPGIAAFWRCVFYDTERFARKIESAVVDLEQWKQARQIFESPFGQEDLELGFATFFLNRCNRSGILTARPIGGMNQTGKWKIDARFNRVDLAERVRRLGQYRRRVQVSQLDGREFMRTLQPLGSDAFAYVDPPYIVQGENLYLDSLSYDDHRLLAAELRASSTPWMLTYDVSERVTEELYAGLRMARFDIAHTAQRQHIGSEIVVFSENIDIESIQLLRGANASWVSA</sequence>
<comment type="similarity">
    <text evidence="1">Belongs to the N(4)/N(6)-methyltransferase family.</text>
</comment>
<keyword evidence="4 7" id="KW-0808">Transferase</keyword>
<keyword evidence="5" id="KW-0949">S-adenosyl-L-methionine</keyword>
<organism evidence="7 8">
    <name type="scientific">Propionibacterium ruminifibrarum</name>
    <dbReference type="NCBI Taxonomy" id="1962131"/>
    <lineage>
        <taxon>Bacteria</taxon>
        <taxon>Bacillati</taxon>
        <taxon>Actinomycetota</taxon>
        <taxon>Actinomycetes</taxon>
        <taxon>Propionibacteriales</taxon>
        <taxon>Propionibacteriaceae</taxon>
        <taxon>Propionibacterium</taxon>
    </lineage>
</organism>
<evidence type="ECO:0000256" key="5">
    <source>
        <dbReference type="ARBA" id="ARBA00022691"/>
    </source>
</evidence>
<dbReference type="Gene3D" id="1.10.1020.10">
    <property type="entry name" value="Adenine-specific Methyltransferase, Domain 2"/>
    <property type="match status" value="1"/>
</dbReference>
<protein>
    <recommendedName>
        <fullName evidence="2">site-specific DNA-methyltransferase (adenine-specific)</fullName>
        <ecNumber evidence="2">2.1.1.72</ecNumber>
    </recommendedName>
</protein>
<accession>A0A375HZF3</accession>
<dbReference type="Proteomes" id="UP000265962">
    <property type="component" value="Unassembled WGS sequence"/>
</dbReference>
<dbReference type="PANTHER" id="PTHR30481">
    <property type="entry name" value="DNA ADENINE METHYLASE"/>
    <property type="match status" value="1"/>
</dbReference>
<dbReference type="Pfam" id="PF02086">
    <property type="entry name" value="MethyltransfD12"/>
    <property type="match status" value="1"/>
</dbReference>
<dbReference type="InterPro" id="IPR012263">
    <property type="entry name" value="M_m6A_EcoRV"/>
</dbReference>
<dbReference type="PANTHER" id="PTHR30481:SF2">
    <property type="entry name" value="SITE-SPECIFIC DNA-METHYLTRANSFERASE (ADENINE-SPECIFIC)"/>
    <property type="match status" value="1"/>
</dbReference>
<dbReference type="AlphaFoldDB" id="A0A375HZF3"/>
<dbReference type="GO" id="GO:0009007">
    <property type="term" value="F:site-specific DNA-methyltransferase (adenine-specific) activity"/>
    <property type="evidence" value="ECO:0007669"/>
    <property type="project" value="UniProtKB-EC"/>
</dbReference>
<evidence type="ECO:0000256" key="2">
    <source>
        <dbReference type="ARBA" id="ARBA00011900"/>
    </source>
</evidence>
<evidence type="ECO:0000256" key="3">
    <source>
        <dbReference type="ARBA" id="ARBA00022603"/>
    </source>
</evidence>
<evidence type="ECO:0000256" key="4">
    <source>
        <dbReference type="ARBA" id="ARBA00022679"/>
    </source>
</evidence>
<dbReference type="InterPro" id="IPR029063">
    <property type="entry name" value="SAM-dependent_MTases_sf"/>
</dbReference>
<evidence type="ECO:0000313" key="8">
    <source>
        <dbReference type="Proteomes" id="UP000265962"/>
    </source>
</evidence>
<dbReference type="PRINTS" id="PR00505">
    <property type="entry name" value="D12N6MTFRASE"/>
</dbReference>
<dbReference type="RefSeq" id="WP_220474277.1">
    <property type="nucleotide sequence ID" value="NZ_OMOH01000001.1"/>
</dbReference>
<evidence type="ECO:0000256" key="1">
    <source>
        <dbReference type="ARBA" id="ARBA00006594"/>
    </source>
</evidence>
<name>A0A375HZF3_9ACTN</name>
<dbReference type="GO" id="GO:0006298">
    <property type="term" value="P:mismatch repair"/>
    <property type="evidence" value="ECO:0007669"/>
    <property type="project" value="TreeGrafter"/>
</dbReference>
<dbReference type="GO" id="GO:1904047">
    <property type="term" value="F:S-adenosyl-L-methionine binding"/>
    <property type="evidence" value="ECO:0007669"/>
    <property type="project" value="TreeGrafter"/>
</dbReference>
<keyword evidence="8" id="KW-1185">Reference proteome</keyword>
<proteinExistence type="inferred from homology"/>
<dbReference type="GO" id="GO:0032259">
    <property type="term" value="P:methylation"/>
    <property type="evidence" value="ECO:0007669"/>
    <property type="project" value="UniProtKB-KW"/>
</dbReference>
<dbReference type="EC" id="2.1.1.72" evidence="2"/>
<dbReference type="PIRSF" id="PIRSF000398">
    <property type="entry name" value="M_m6A_EcoRV"/>
    <property type="match status" value="1"/>
</dbReference>
<dbReference type="GO" id="GO:0009307">
    <property type="term" value="P:DNA restriction-modification system"/>
    <property type="evidence" value="ECO:0007669"/>
    <property type="project" value="InterPro"/>
</dbReference>
<dbReference type="GO" id="GO:0043565">
    <property type="term" value="F:sequence-specific DNA binding"/>
    <property type="evidence" value="ECO:0007669"/>
    <property type="project" value="TreeGrafter"/>
</dbReference>
<reference evidence="8" key="1">
    <citation type="submission" date="2018-02" db="EMBL/GenBank/DDBJ databases">
        <authorList>
            <person name="Hornung B."/>
        </authorList>
    </citation>
    <scope>NUCLEOTIDE SEQUENCE [LARGE SCALE GENOMIC DNA]</scope>
</reference>
<comment type="catalytic activity">
    <reaction evidence="6">
        <text>a 2'-deoxyadenosine in DNA + S-adenosyl-L-methionine = an N(6)-methyl-2'-deoxyadenosine in DNA + S-adenosyl-L-homocysteine + H(+)</text>
        <dbReference type="Rhea" id="RHEA:15197"/>
        <dbReference type="Rhea" id="RHEA-COMP:12418"/>
        <dbReference type="Rhea" id="RHEA-COMP:12419"/>
        <dbReference type="ChEBI" id="CHEBI:15378"/>
        <dbReference type="ChEBI" id="CHEBI:57856"/>
        <dbReference type="ChEBI" id="CHEBI:59789"/>
        <dbReference type="ChEBI" id="CHEBI:90615"/>
        <dbReference type="ChEBI" id="CHEBI:90616"/>
        <dbReference type="EC" id="2.1.1.72"/>
    </reaction>
</comment>
<keyword evidence="3 7" id="KW-0489">Methyltransferase</keyword>
<dbReference type="SUPFAM" id="SSF53335">
    <property type="entry name" value="S-adenosyl-L-methionine-dependent methyltransferases"/>
    <property type="match status" value="1"/>
</dbReference>
<evidence type="ECO:0000256" key="6">
    <source>
        <dbReference type="ARBA" id="ARBA00047942"/>
    </source>
</evidence>
<dbReference type="InterPro" id="IPR023095">
    <property type="entry name" value="Ade_MeTrfase_dom_2"/>
</dbReference>